<dbReference type="Proteomes" id="UP000270094">
    <property type="component" value="Unassembled WGS sequence"/>
</dbReference>
<accession>A0A3P7JR60</accession>
<proteinExistence type="predicted"/>
<evidence type="ECO:0000256" key="1">
    <source>
        <dbReference type="SAM" id="MobiDB-lite"/>
    </source>
</evidence>
<feature type="region of interest" description="Disordered" evidence="1">
    <location>
        <begin position="1"/>
        <end position="29"/>
    </location>
</feature>
<name>A0A3P7JR60_STRVU</name>
<keyword evidence="3" id="KW-1185">Reference proteome</keyword>
<protein>
    <submittedName>
        <fullName evidence="2">Uncharacterized protein</fullName>
    </submittedName>
</protein>
<reference evidence="2 3" key="1">
    <citation type="submission" date="2018-11" db="EMBL/GenBank/DDBJ databases">
        <authorList>
            <consortium name="Pathogen Informatics"/>
        </authorList>
    </citation>
    <scope>NUCLEOTIDE SEQUENCE [LARGE SCALE GENOMIC DNA]</scope>
</reference>
<evidence type="ECO:0000313" key="2">
    <source>
        <dbReference type="EMBL" id="VDM78757.1"/>
    </source>
</evidence>
<dbReference type="OrthoDB" id="5861518at2759"/>
<evidence type="ECO:0000313" key="3">
    <source>
        <dbReference type="Proteomes" id="UP000270094"/>
    </source>
</evidence>
<dbReference type="AlphaFoldDB" id="A0A3P7JR60"/>
<dbReference type="EMBL" id="UYYB01102841">
    <property type="protein sequence ID" value="VDM78757.1"/>
    <property type="molecule type" value="Genomic_DNA"/>
</dbReference>
<sequence>MVLPVGAPNNLLSQRPTTLRPRAATPGERQTGAVLPAPFVVQHVAQNQHTEIQLGLAPTGGGGFFASV</sequence>
<gene>
    <name evidence="2" type="ORF">SVUK_LOCUS13755</name>
</gene>
<organism evidence="2 3">
    <name type="scientific">Strongylus vulgaris</name>
    <name type="common">Blood worm</name>
    <dbReference type="NCBI Taxonomy" id="40348"/>
    <lineage>
        <taxon>Eukaryota</taxon>
        <taxon>Metazoa</taxon>
        <taxon>Ecdysozoa</taxon>
        <taxon>Nematoda</taxon>
        <taxon>Chromadorea</taxon>
        <taxon>Rhabditida</taxon>
        <taxon>Rhabditina</taxon>
        <taxon>Rhabditomorpha</taxon>
        <taxon>Strongyloidea</taxon>
        <taxon>Strongylidae</taxon>
        <taxon>Strongylus</taxon>
    </lineage>
</organism>